<dbReference type="AlphaFoldDB" id="A0A9N9TXW5"/>
<sequence>MKSLIILVFCAVVVSADLASERLKLKKHQTECETKLGEPKNMLEKMAKGEDLGDMEKAGKMALCINTEMGQMNENGEMIPEKFKEHVDNLTENLIENMRKRMIDGCGKKHGSTAEEAAMNFVRCMTNVLPHASPSDFTEN</sequence>
<feature type="chain" id="PRO_5040395970" evidence="1">
    <location>
        <begin position="17"/>
        <end position="140"/>
    </location>
</feature>
<keyword evidence="3" id="KW-1185">Reference proteome</keyword>
<protein>
    <submittedName>
        <fullName evidence="2">Uncharacterized protein</fullName>
    </submittedName>
</protein>
<evidence type="ECO:0000256" key="1">
    <source>
        <dbReference type="SAM" id="SignalP"/>
    </source>
</evidence>
<dbReference type="Proteomes" id="UP001153712">
    <property type="component" value="Chromosome 5"/>
</dbReference>
<dbReference type="InterPro" id="IPR006170">
    <property type="entry name" value="PBP/GOBP"/>
</dbReference>
<dbReference type="SUPFAM" id="SSF47565">
    <property type="entry name" value="Insect pheromone/odorant-binding proteins"/>
    <property type="match status" value="1"/>
</dbReference>
<dbReference type="Pfam" id="PF01395">
    <property type="entry name" value="PBP_GOBP"/>
    <property type="match status" value="1"/>
</dbReference>
<dbReference type="EMBL" id="OU900098">
    <property type="protein sequence ID" value="CAG9862640.1"/>
    <property type="molecule type" value="Genomic_DNA"/>
</dbReference>
<proteinExistence type="predicted"/>
<evidence type="ECO:0000313" key="3">
    <source>
        <dbReference type="Proteomes" id="UP001153712"/>
    </source>
</evidence>
<dbReference type="InterPro" id="IPR036728">
    <property type="entry name" value="PBP_GOBP_sf"/>
</dbReference>
<dbReference type="Gene3D" id="1.10.238.20">
    <property type="entry name" value="Pheromone/general odorant binding protein domain"/>
    <property type="match status" value="1"/>
</dbReference>
<accession>A0A9N9TXW5</accession>
<dbReference type="GO" id="GO:0005549">
    <property type="term" value="F:odorant binding"/>
    <property type="evidence" value="ECO:0007669"/>
    <property type="project" value="InterPro"/>
</dbReference>
<dbReference type="OrthoDB" id="8194670at2759"/>
<feature type="signal peptide" evidence="1">
    <location>
        <begin position="1"/>
        <end position="16"/>
    </location>
</feature>
<name>A0A9N9TXW5_PHYSR</name>
<gene>
    <name evidence="2" type="ORF">PHYEVI_LOCUS8947</name>
</gene>
<dbReference type="SMART" id="SM00708">
    <property type="entry name" value="PhBP"/>
    <property type="match status" value="1"/>
</dbReference>
<organism evidence="2 3">
    <name type="scientific">Phyllotreta striolata</name>
    <name type="common">Striped flea beetle</name>
    <name type="synonym">Crioceris striolata</name>
    <dbReference type="NCBI Taxonomy" id="444603"/>
    <lineage>
        <taxon>Eukaryota</taxon>
        <taxon>Metazoa</taxon>
        <taxon>Ecdysozoa</taxon>
        <taxon>Arthropoda</taxon>
        <taxon>Hexapoda</taxon>
        <taxon>Insecta</taxon>
        <taxon>Pterygota</taxon>
        <taxon>Neoptera</taxon>
        <taxon>Endopterygota</taxon>
        <taxon>Coleoptera</taxon>
        <taxon>Polyphaga</taxon>
        <taxon>Cucujiformia</taxon>
        <taxon>Chrysomeloidea</taxon>
        <taxon>Chrysomelidae</taxon>
        <taxon>Galerucinae</taxon>
        <taxon>Alticini</taxon>
        <taxon>Phyllotreta</taxon>
    </lineage>
</organism>
<dbReference type="CDD" id="cd23992">
    <property type="entry name" value="PBP_GOBP"/>
    <property type="match status" value="1"/>
</dbReference>
<evidence type="ECO:0000313" key="2">
    <source>
        <dbReference type="EMBL" id="CAG9862640.1"/>
    </source>
</evidence>
<keyword evidence="1" id="KW-0732">Signal</keyword>
<reference evidence="2" key="1">
    <citation type="submission" date="2022-01" db="EMBL/GenBank/DDBJ databases">
        <authorList>
            <person name="King R."/>
        </authorList>
    </citation>
    <scope>NUCLEOTIDE SEQUENCE</scope>
</reference>